<evidence type="ECO:0000256" key="2">
    <source>
        <dbReference type="SAM" id="SignalP"/>
    </source>
</evidence>
<accession>A0A5E4PI19</accession>
<evidence type="ECO:0000313" key="4">
    <source>
        <dbReference type="Proteomes" id="UP000324194"/>
    </source>
</evidence>
<evidence type="ECO:0000256" key="1">
    <source>
        <dbReference type="SAM" id="Phobius"/>
    </source>
</evidence>
<name>A0A5E4PI19_9COXI</name>
<evidence type="ECO:0000313" key="3">
    <source>
        <dbReference type="EMBL" id="VVC76680.1"/>
    </source>
</evidence>
<evidence type="ECO:0008006" key="5">
    <source>
        <dbReference type="Google" id="ProtNLM"/>
    </source>
</evidence>
<sequence length="126" mass="12328">MKKVTLGLLALVCLGIGTAALAQVSGVGSVAAKVTSNVANIARLITAASYVAGMAFAVGAIVKFKAHKDNPTQIPIGTPIALLFVGAALIFIPTVFKVSGATLFGGSGEVAGVSGVVSFGVQKAGG</sequence>
<organism evidence="3 4">
    <name type="scientific">Aquicella siphonis</name>
    <dbReference type="NCBI Taxonomy" id="254247"/>
    <lineage>
        <taxon>Bacteria</taxon>
        <taxon>Pseudomonadati</taxon>
        <taxon>Pseudomonadota</taxon>
        <taxon>Gammaproteobacteria</taxon>
        <taxon>Legionellales</taxon>
        <taxon>Coxiellaceae</taxon>
        <taxon>Aquicella</taxon>
    </lineage>
</organism>
<keyword evidence="1" id="KW-0812">Transmembrane</keyword>
<proteinExistence type="predicted"/>
<dbReference type="Proteomes" id="UP000324194">
    <property type="component" value="Chromosome 1"/>
</dbReference>
<feature type="signal peptide" evidence="2">
    <location>
        <begin position="1"/>
        <end position="22"/>
    </location>
</feature>
<keyword evidence="1" id="KW-1133">Transmembrane helix</keyword>
<feature type="transmembrane region" description="Helical" evidence="1">
    <location>
        <begin position="42"/>
        <end position="62"/>
    </location>
</feature>
<feature type="transmembrane region" description="Helical" evidence="1">
    <location>
        <begin position="74"/>
        <end position="96"/>
    </location>
</feature>
<keyword evidence="2" id="KW-0732">Signal</keyword>
<dbReference type="EMBL" id="LR699119">
    <property type="protein sequence ID" value="VVC76680.1"/>
    <property type="molecule type" value="Genomic_DNA"/>
</dbReference>
<protein>
    <recommendedName>
        <fullName evidence="5">Type IV secretion system protein virB2</fullName>
    </recommendedName>
</protein>
<gene>
    <name evidence="3" type="ORF">AQUSIP_20040</name>
</gene>
<dbReference type="RefSeq" id="WP_148339986.1">
    <property type="nucleotide sequence ID" value="NZ_LR699119.1"/>
</dbReference>
<dbReference type="AlphaFoldDB" id="A0A5E4PI19"/>
<dbReference type="OrthoDB" id="5645847at2"/>
<keyword evidence="4" id="KW-1185">Reference proteome</keyword>
<reference evidence="3 4" key="1">
    <citation type="submission" date="2019-08" db="EMBL/GenBank/DDBJ databases">
        <authorList>
            <person name="Guy L."/>
        </authorList>
    </citation>
    <scope>NUCLEOTIDE SEQUENCE [LARGE SCALE GENOMIC DNA]</scope>
    <source>
        <strain evidence="3 4">SGT-108</strain>
    </source>
</reference>
<dbReference type="KEGG" id="asip:AQUSIP_20040"/>
<feature type="chain" id="PRO_5022667666" description="Type IV secretion system protein virB2" evidence="2">
    <location>
        <begin position="23"/>
        <end position="126"/>
    </location>
</feature>
<keyword evidence="1" id="KW-0472">Membrane</keyword>